<dbReference type="Proteomes" id="UP000464178">
    <property type="component" value="Chromosome"/>
</dbReference>
<proteinExistence type="predicted"/>
<dbReference type="EMBL" id="LR593886">
    <property type="protein sequence ID" value="VTR93604.1"/>
    <property type="molecule type" value="Genomic_DNA"/>
</dbReference>
<reference evidence="1 2" key="1">
    <citation type="submission" date="2019-05" db="EMBL/GenBank/DDBJ databases">
        <authorList>
            <consortium name="Science for Life Laboratories"/>
        </authorList>
    </citation>
    <scope>NUCLEOTIDE SEQUENCE [LARGE SCALE GENOMIC DNA]</scope>
    <source>
        <strain evidence="1">Soil9</strain>
    </source>
</reference>
<dbReference type="KEGG" id="gms:SOIL9_41100"/>
<sequence length="45" mass="5169">MASIRPQMYLGRDYTTSEMRRDLDDASIRPQMYLGRDSISSGVNN</sequence>
<evidence type="ECO:0000313" key="1">
    <source>
        <dbReference type="EMBL" id="VTR93604.1"/>
    </source>
</evidence>
<organism evidence="1 2">
    <name type="scientific">Gemmata massiliana</name>
    <dbReference type="NCBI Taxonomy" id="1210884"/>
    <lineage>
        <taxon>Bacteria</taxon>
        <taxon>Pseudomonadati</taxon>
        <taxon>Planctomycetota</taxon>
        <taxon>Planctomycetia</taxon>
        <taxon>Gemmatales</taxon>
        <taxon>Gemmataceae</taxon>
        <taxon>Gemmata</taxon>
    </lineage>
</organism>
<keyword evidence="2" id="KW-1185">Reference proteome</keyword>
<evidence type="ECO:0000313" key="2">
    <source>
        <dbReference type="Proteomes" id="UP000464178"/>
    </source>
</evidence>
<name>A0A6P2D0K2_9BACT</name>
<dbReference type="AlphaFoldDB" id="A0A6P2D0K2"/>
<gene>
    <name evidence="1" type="ORF">SOIL9_41100</name>
</gene>
<accession>A0A6P2D0K2</accession>
<protein>
    <submittedName>
        <fullName evidence="1">Uncharacterized protein</fullName>
    </submittedName>
</protein>